<dbReference type="GO" id="GO:0046983">
    <property type="term" value="F:protein dimerization activity"/>
    <property type="evidence" value="ECO:0007669"/>
    <property type="project" value="InterPro"/>
</dbReference>
<protein>
    <recommendedName>
        <fullName evidence="9">Methyltransferase</fullName>
    </recommendedName>
</protein>
<dbReference type="Gene3D" id="1.10.287.1350">
    <property type="match status" value="1"/>
</dbReference>
<evidence type="ECO:0000313" key="7">
    <source>
        <dbReference type="EMBL" id="MXO70185.1"/>
    </source>
</evidence>
<sequence length="346" mass="36677">MSDVADPQYAHQGELRALLQGYWKPHVAVAAVRLGVVDAMPGDGSAVAAGEVAGAIGADPVALHRFLRALASIGLTIDHGGGQFALSETGLRLRADHPQSLKGMALHVGTRLSPALANLHTVVREGHPPEGVKWGPEGFAELDRDPAAAAIFNQSMADNSRRIAGQAAAAYDFSRFATIMDVGGGYGAVLAQILKAAPNATGTVLDLEHARAGAERLFAAEGIAERARFVTASFFEPFPEVADAYVLKYILHDWNDEHARRIVVQLGDAAWRSGGTVLIIEKVMPEQVTANPDHAIAMQGDMTMMLWNGAERTQAGFAALLAHGSLALTAMVPLPDNHWVLEARPA</sequence>
<dbReference type="AlphaFoldDB" id="A0A844YP74"/>
<dbReference type="GO" id="GO:0008171">
    <property type="term" value="F:O-methyltransferase activity"/>
    <property type="evidence" value="ECO:0007669"/>
    <property type="project" value="InterPro"/>
</dbReference>
<proteinExistence type="predicted"/>
<dbReference type="GO" id="GO:0032259">
    <property type="term" value="P:methylation"/>
    <property type="evidence" value="ECO:0007669"/>
    <property type="project" value="UniProtKB-KW"/>
</dbReference>
<dbReference type="InterPro" id="IPR029063">
    <property type="entry name" value="SAM-dependent_MTases_sf"/>
</dbReference>
<keyword evidence="3" id="KW-0949">S-adenosyl-L-methionine</keyword>
<dbReference type="InterPro" id="IPR012967">
    <property type="entry name" value="COMT_dimerisation"/>
</dbReference>
<name>A0A844YP74_9SPHN</name>
<evidence type="ECO:0000256" key="1">
    <source>
        <dbReference type="ARBA" id="ARBA00022603"/>
    </source>
</evidence>
<feature type="domain" description="O-methyltransferase dimerisation" evidence="6">
    <location>
        <begin position="18"/>
        <end position="78"/>
    </location>
</feature>
<dbReference type="InterPro" id="IPR016461">
    <property type="entry name" value="COMT-like"/>
</dbReference>
<keyword evidence="2" id="KW-0808">Transferase</keyword>
<dbReference type="Pfam" id="PF08100">
    <property type="entry name" value="Dimerisation"/>
    <property type="match status" value="1"/>
</dbReference>
<accession>A0A844YP74</accession>
<evidence type="ECO:0000313" key="8">
    <source>
        <dbReference type="Proteomes" id="UP000466966"/>
    </source>
</evidence>
<keyword evidence="1" id="KW-0489">Methyltransferase</keyword>
<dbReference type="InterPro" id="IPR036390">
    <property type="entry name" value="WH_DNA-bd_sf"/>
</dbReference>
<evidence type="ECO:0000256" key="4">
    <source>
        <dbReference type="PIRSR" id="PIRSR005739-1"/>
    </source>
</evidence>
<dbReference type="PANTHER" id="PTHR43712:SF2">
    <property type="entry name" value="O-METHYLTRANSFERASE CICE"/>
    <property type="match status" value="1"/>
</dbReference>
<comment type="caution">
    <text evidence="7">The sequence shown here is derived from an EMBL/GenBank/DDBJ whole genome shotgun (WGS) entry which is preliminary data.</text>
</comment>
<feature type="domain" description="O-methyltransferase C-terminal" evidence="5">
    <location>
        <begin position="134"/>
        <end position="322"/>
    </location>
</feature>
<reference evidence="7 8" key="1">
    <citation type="submission" date="2019-12" db="EMBL/GenBank/DDBJ databases">
        <title>Genomic-based taxomic classification of the family Erythrobacteraceae.</title>
        <authorList>
            <person name="Xu L."/>
        </authorList>
    </citation>
    <scope>NUCLEOTIDE SEQUENCE [LARGE SCALE GENOMIC DNA]</scope>
    <source>
        <strain evidence="7 8">M0322</strain>
    </source>
</reference>
<dbReference type="Gene3D" id="1.10.10.10">
    <property type="entry name" value="Winged helix-like DNA-binding domain superfamily/Winged helix DNA-binding domain"/>
    <property type="match status" value="1"/>
</dbReference>
<dbReference type="InterPro" id="IPR036388">
    <property type="entry name" value="WH-like_DNA-bd_sf"/>
</dbReference>
<gene>
    <name evidence="7" type="ORF">GRI99_00890</name>
</gene>
<dbReference type="RefSeq" id="WP_160770133.1">
    <property type="nucleotide sequence ID" value="NZ_WTYV01000001.1"/>
</dbReference>
<evidence type="ECO:0000259" key="5">
    <source>
        <dbReference type="Pfam" id="PF00891"/>
    </source>
</evidence>
<dbReference type="InterPro" id="IPR001077">
    <property type="entry name" value="COMT_C"/>
</dbReference>
<dbReference type="OrthoDB" id="9766840at2"/>
<feature type="active site" description="Proton acceptor" evidence="4">
    <location>
        <position position="252"/>
    </location>
</feature>
<dbReference type="Gene3D" id="3.40.50.150">
    <property type="entry name" value="Vaccinia Virus protein VP39"/>
    <property type="match status" value="1"/>
</dbReference>
<dbReference type="SUPFAM" id="SSF53335">
    <property type="entry name" value="S-adenosyl-L-methionine-dependent methyltransferases"/>
    <property type="match status" value="1"/>
</dbReference>
<evidence type="ECO:0000256" key="2">
    <source>
        <dbReference type="ARBA" id="ARBA00022679"/>
    </source>
</evidence>
<dbReference type="Pfam" id="PF00891">
    <property type="entry name" value="Methyltransf_2"/>
    <property type="match status" value="1"/>
</dbReference>
<dbReference type="PANTHER" id="PTHR43712">
    <property type="entry name" value="PUTATIVE (AFU_ORTHOLOGUE AFUA_4G14580)-RELATED"/>
    <property type="match status" value="1"/>
</dbReference>
<evidence type="ECO:0000256" key="3">
    <source>
        <dbReference type="ARBA" id="ARBA00022691"/>
    </source>
</evidence>
<evidence type="ECO:0000259" key="6">
    <source>
        <dbReference type="Pfam" id="PF08100"/>
    </source>
</evidence>
<dbReference type="EMBL" id="WTYV01000001">
    <property type="protein sequence ID" value="MXO70185.1"/>
    <property type="molecule type" value="Genomic_DNA"/>
</dbReference>
<organism evidence="7 8">
    <name type="scientific">Alteraurantiacibacter buctensis</name>
    <dbReference type="NCBI Taxonomy" id="1503981"/>
    <lineage>
        <taxon>Bacteria</taxon>
        <taxon>Pseudomonadati</taxon>
        <taxon>Pseudomonadota</taxon>
        <taxon>Alphaproteobacteria</taxon>
        <taxon>Sphingomonadales</taxon>
        <taxon>Erythrobacteraceae</taxon>
        <taxon>Alteraurantiacibacter</taxon>
    </lineage>
</organism>
<dbReference type="PROSITE" id="PS51683">
    <property type="entry name" value="SAM_OMT_II"/>
    <property type="match status" value="1"/>
</dbReference>
<keyword evidence="8" id="KW-1185">Reference proteome</keyword>
<dbReference type="Proteomes" id="UP000466966">
    <property type="component" value="Unassembled WGS sequence"/>
</dbReference>
<dbReference type="PIRSF" id="PIRSF005739">
    <property type="entry name" value="O-mtase"/>
    <property type="match status" value="1"/>
</dbReference>
<evidence type="ECO:0008006" key="9">
    <source>
        <dbReference type="Google" id="ProtNLM"/>
    </source>
</evidence>
<dbReference type="SUPFAM" id="SSF46785">
    <property type="entry name" value="Winged helix' DNA-binding domain"/>
    <property type="match status" value="1"/>
</dbReference>